<comment type="subcellular location">
    <subcellularLocation>
        <location evidence="2">Cell membrane</location>
    </subcellularLocation>
    <subcellularLocation>
        <location evidence="1">Membrane</location>
        <topology evidence="1">Multi-pass membrane protein</topology>
    </subcellularLocation>
</comment>
<comment type="caution">
    <text evidence="9">The sequence shown here is derived from an EMBL/GenBank/DDBJ whole genome shotgun (WGS) entry which is preliminary data.</text>
</comment>
<dbReference type="GO" id="GO:0043190">
    <property type="term" value="C:ATP-binding cassette (ABC) transporter complex"/>
    <property type="evidence" value="ECO:0007669"/>
    <property type="project" value="TreeGrafter"/>
</dbReference>
<proteinExistence type="predicted"/>
<accession>A0A645JXW3</accession>
<dbReference type="PANTHER" id="PTHR47737:SF1">
    <property type="entry name" value="GLYCINE BETAINE_PROLINE BETAINE TRANSPORT SYSTEM PERMEASE PROTEIN PROW"/>
    <property type="match status" value="1"/>
</dbReference>
<evidence type="ECO:0000256" key="4">
    <source>
        <dbReference type="ARBA" id="ARBA00022475"/>
    </source>
</evidence>
<evidence type="ECO:0000256" key="3">
    <source>
        <dbReference type="ARBA" id="ARBA00022448"/>
    </source>
</evidence>
<dbReference type="GO" id="GO:0015871">
    <property type="term" value="P:choline transport"/>
    <property type="evidence" value="ECO:0007669"/>
    <property type="project" value="TreeGrafter"/>
</dbReference>
<feature type="transmembrane region" description="Helical" evidence="8">
    <location>
        <begin position="12"/>
        <end position="37"/>
    </location>
</feature>
<feature type="transmembrane region" description="Helical" evidence="8">
    <location>
        <begin position="43"/>
        <end position="60"/>
    </location>
</feature>
<evidence type="ECO:0000256" key="1">
    <source>
        <dbReference type="ARBA" id="ARBA00004141"/>
    </source>
</evidence>
<dbReference type="GO" id="GO:0015226">
    <property type="term" value="F:carnitine transmembrane transporter activity"/>
    <property type="evidence" value="ECO:0007669"/>
    <property type="project" value="TreeGrafter"/>
</dbReference>
<keyword evidence="3" id="KW-0813">Transport</keyword>
<dbReference type="PANTHER" id="PTHR47737">
    <property type="entry name" value="GLYCINE BETAINE/PROLINE BETAINE TRANSPORT SYSTEM PERMEASE PROTEIN PROW"/>
    <property type="match status" value="1"/>
</dbReference>
<dbReference type="SUPFAM" id="SSF161098">
    <property type="entry name" value="MetI-like"/>
    <property type="match status" value="1"/>
</dbReference>
<evidence type="ECO:0000256" key="2">
    <source>
        <dbReference type="ARBA" id="ARBA00004236"/>
    </source>
</evidence>
<dbReference type="EMBL" id="VSSQ01145174">
    <property type="protein sequence ID" value="MPN64384.1"/>
    <property type="molecule type" value="Genomic_DNA"/>
</dbReference>
<dbReference type="InterPro" id="IPR035906">
    <property type="entry name" value="MetI-like_sf"/>
</dbReference>
<keyword evidence="7 8" id="KW-0472">Membrane</keyword>
<evidence type="ECO:0000313" key="9">
    <source>
        <dbReference type="EMBL" id="MPN64384.1"/>
    </source>
</evidence>
<evidence type="ECO:0000256" key="8">
    <source>
        <dbReference type="SAM" id="Phobius"/>
    </source>
</evidence>
<evidence type="ECO:0000256" key="6">
    <source>
        <dbReference type="ARBA" id="ARBA00022989"/>
    </source>
</evidence>
<keyword evidence="5 8" id="KW-0812">Transmembrane</keyword>
<keyword evidence="4" id="KW-1003">Cell membrane</keyword>
<protein>
    <submittedName>
        <fullName evidence="9">Glycine betaine/choline transport system permease protein OusW</fullName>
    </submittedName>
</protein>
<reference evidence="9" key="1">
    <citation type="submission" date="2019-08" db="EMBL/GenBank/DDBJ databases">
        <authorList>
            <person name="Kucharzyk K."/>
            <person name="Murdoch R.W."/>
            <person name="Higgins S."/>
            <person name="Loffler F."/>
        </authorList>
    </citation>
    <scope>NUCLEOTIDE SEQUENCE</scope>
</reference>
<organism evidence="9">
    <name type="scientific">bioreactor metagenome</name>
    <dbReference type="NCBI Taxonomy" id="1076179"/>
    <lineage>
        <taxon>unclassified sequences</taxon>
        <taxon>metagenomes</taxon>
        <taxon>ecological metagenomes</taxon>
    </lineage>
</organism>
<dbReference type="AlphaFoldDB" id="A0A645JXW3"/>
<dbReference type="GO" id="GO:0031460">
    <property type="term" value="P:glycine betaine transport"/>
    <property type="evidence" value="ECO:0007669"/>
    <property type="project" value="TreeGrafter"/>
</dbReference>
<gene>
    <name evidence="9" type="primary">ousW_6</name>
    <name evidence="9" type="ORF">SDC9_212156</name>
</gene>
<evidence type="ECO:0000256" key="7">
    <source>
        <dbReference type="ARBA" id="ARBA00023136"/>
    </source>
</evidence>
<name>A0A645JXW3_9ZZZZ</name>
<sequence length="76" mass="8115">MPTIMTGVNQTIMMAMSMVVTCALIGAEGLGLEILIATNRVEMGKALLPGISIVIIAIIFDRLTQGLIKKKEVAEQ</sequence>
<dbReference type="GO" id="GO:0005275">
    <property type="term" value="F:amine transmembrane transporter activity"/>
    <property type="evidence" value="ECO:0007669"/>
    <property type="project" value="TreeGrafter"/>
</dbReference>
<keyword evidence="6 8" id="KW-1133">Transmembrane helix</keyword>
<evidence type="ECO:0000256" key="5">
    <source>
        <dbReference type="ARBA" id="ARBA00022692"/>
    </source>
</evidence>